<evidence type="ECO:0000313" key="3">
    <source>
        <dbReference type="Proteomes" id="UP000054560"/>
    </source>
</evidence>
<proteinExistence type="predicted"/>
<name>A0A0L0G1I2_9EUKA</name>
<gene>
    <name evidence="2" type="ORF">SARC_05028</name>
</gene>
<dbReference type="AlphaFoldDB" id="A0A0L0G1I2"/>
<accession>A0A0L0G1I2</accession>
<dbReference type="RefSeq" id="XP_014156591.1">
    <property type="nucleotide sequence ID" value="XM_014301116.1"/>
</dbReference>
<organism evidence="2 3">
    <name type="scientific">Sphaeroforma arctica JP610</name>
    <dbReference type="NCBI Taxonomy" id="667725"/>
    <lineage>
        <taxon>Eukaryota</taxon>
        <taxon>Ichthyosporea</taxon>
        <taxon>Ichthyophonida</taxon>
        <taxon>Sphaeroforma</taxon>
    </lineage>
</organism>
<dbReference type="GeneID" id="25905532"/>
<evidence type="ECO:0000313" key="2">
    <source>
        <dbReference type="EMBL" id="KNC82689.1"/>
    </source>
</evidence>
<evidence type="ECO:0000256" key="1">
    <source>
        <dbReference type="SAM" id="MobiDB-lite"/>
    </source>
</evidence>
<sequence length="189" mass="21217">MCERFGACANLFNQGRSVAVQAWATELKDDTYAFYPECQRLAQELSEVDRRSIVLQESMDFIEVEEGVSDVSTYKSDYLLAPAFRHKRDSGVSSRRASDARKTSSSGDQHIPALQVVEDESTGAGLCDAAKKGTTALKVAIQKAQDDADENREETEYRHILKAICMGVLILKLISSEYQEYFCRGCFRY</sequence>
<feature type="region of interest" description="Disordered" evidence="1">
    <location>
        <begin position="90"/>
        <end position="112"/>
    </location>
</feature>
<dbReference type="EMBL" id="KQ241902">
    <property type="protein sequence ID" value="KNC82689.1"/>
    <property type="molecule type" value="Genomic_DNA"/>
</dbReference>
<reference evidence="2 3" key="1">
    <citation type="submission" date="2011-02" db="EMBL/GenBank/DDBJ databases">
        <title>The Genome Sequence of Sphaeroforma arctica JP610.</title>
        <authorList>
            <consortium name="The Broad Institute Genome Sequencing Platform"/>
            <person name="Russ C."/>
            <person name="Cuomo C."/>
            <person name="Young S.K."/>
            <person name="Zeng Q."/>
            <person name="Gargeya S."/>
            <person name="Alvarado L."/>
            <person name="Berlin A."/>
            <person name="Chapman S.B."/>
            <person name="Chen Z."/>
            <person name="Freedman E."/>
            <person name="Gellesch M."/>
            <person name="Goldberg J."/>
            <person name="Griggs A."/>
            <person name="Gujja S."/>
            <person name="Heilman E."/>
            <person name="Heiman D."/>
            <person name="Howarth C."/>
            <person name="Mehta T."/>
            <person name="Neiman D."/>
            <person name="Pearson M."/>
            <person name="Roberts A."/>
            <person name="Saif S."/>
            <person name="Shea T."/>
            <person name="Shenoy N."/>
            <person name="Sisk P."/>
            <person name="Stolte C."/>
            <person name="Sykes S."/>
            <person name="White J."/>
            <person name="Yandava C."/>
            <person name="Burger G."/>
            <person name="Gray M.W."/>
            <person name="Holland P.W.H."/>
            <person name="King N."/>
            <person name="Lang F.B.F."/>
            <person name="Roger A.J."/>
            <person name="Ruiz-Trillo I."/>
            <person name="Haas B."/>
            <person name="Nusbaum C."/>
            <person name="Birren B."/>
        </authorList>
    </citation>
    <scope>NUCLEOTIDE SEQUENCE [LARGE SCALE GENOMIC DNA]</scope>
    <source>
        <strain evidence="2 3">JP610</strain>
    </source>
</reference>
<keyword evidence="3" id="KW-1185">Reference proteome</keyword>
<protein>
    <submittedName>
        <fullName evidence="2">Uncharacterized protein</fullName>
    </submittedName>
</protein>
<dbReference type="Proteomes" id="UP000054560">
    <property type="component" value="Unassembled WGS sequence"/>
</dbReference>